<dbReference type="Gene3D" id="3.80.10.10">
    <property type="entry name" value="Ribonuclease Inhibitor"/>
    <property type="match status" value="1"/>
</dbReference>
<evidence type="ECO:0000313" key="1">
    <source>
        <dbReference type="EMBL" id="CAK5263508.1"/>
    </source>
</evidence>
<dbReference type="Proteomes" id="UP001295794">
    <property type="component" value="Unassembled WGS sequence"/>
</dbReference>
<protein>
    <submittedName>
        <fullName evidence="1">Uncharacterized protein</fullName>
    </submittedName>
</protein>
<evidence type="ECO:0000313" key="2">
    <source>
        <dbReference type="Proteomes" id="UP001295794"/>
    </source>
</evidence>
<name>A0AAD2GW46_9AGAR</name>
<accession>A0AAD2GW46</accession>
<gene>
    <name evidence="1" type="ORF">MYCIT1_LOCUS2972</name>
</gene>
<organism evidence="1 2">
    <name type="scientific">Mycena citricolor</name>
    <dbReference type="NCBI Taxonomy" id="2018698"/>
    <lineage>
        <taxon>Eukaryota</taxon>
        <taxon>Fungi</taxon>
        <taxon>Dikarya</taxon>
        <taxon>Basidiomycota</taxon>
        <taxon>Agaricomycotina</taxon>
        <taxon>Agaricomycetes</taxon>
        <taxon>Agaricomycetidae</taxon>
        <taxon>Agaricales</taxon>
        <taxon>Marasmiineae</taxon>
        <taxon>Mycenaceae</taxon>
        <taxon>Mycena</taxon>
    </lineage>
</organism>
<dbReference type="EMBL" id="CAVNYO010000040">
    <property type="protein sequence ID" value="CAK5263508.1"/>
    <property type="molecule type" value="Genomic_DNA"/>
</dbReference>
<keyword evidence="2" id="KW-1185">Reference proteome</keyword>
<dbReference type="AlphaFoldDB" id="A0AAD2GW46"/>
<proteinExistence type="predicted"/>
<dbReference type="InterPro" id="IPR032675">
    <property type="entry name" value="LRR_dom_sf"/>
</dbReference>
<comment type="caution">
    <text evidence="1">The sequence shown here is derived from an EMBL/GenBank/DDBJ whole genome shotgun (WGS) entry which is preliminary data.</text>
</comment>
<sequence>MTRSIQLPDEIISEIITPALHLDDGAFSSMERYSPFLFEESSSAYLLVCKSWLRVATPLLYHTVVLRSIAQAQSLAITLTSNPDLGRFIKKLRVEGGFGSWMKTVLENSKHLTDIWLIICCLEDCEDVSGLRCGLRYINPVRLILFHCSRAYHGDTATHVSLLGSFKTALKGWKRLVLFMIGVFVVLTDMKFQNILTLDHDAIKPHRQRSTDDEEIFQQLCSASSLHSVYIFLSGLQVVMSPRLILLGRNQSLRRIRFIRPSHHQHFLLTRSFYAKIEAQGMNHLFDPEDFVQATELHSGNPMFVYPTRLSSDPILEDAIWDRVLYFLYDMLPFAAALSEPRRKEKRYLNPLLVCKKFARLSLPHLFSRPSLRSKSMTAQFLAGLAAHPSCGQHIVDFTLSDPSHAPSFKKLLSMMPNLISLKGHDSGCKSVPFPGFTSLVQSHGATLIAFQGMPVGKASAPADPKIFASWKLLQSLDWRSQTVFRSSKVPSNGLANLVELSVSAETPTFLKALCAMELPALRILRCSAGTPPGNGLEFIDKHGSKLEYLAASINQLSVHVLRIFTACPAIRQLGVSCDGKNHFWLDWFLKSKGHKYLQRLVIHLPDDYDSYGMKHYEYSSLKVDILIGLAQSKRSGLFPELQEFEHPHIFWPANEDERARFRRDWTSIAGSLSKDDIHLVGTARIRWRPRRAFDWNVSDPSIGPKRKKKA</sequence>
<reference evidence="1" key="1">
    <citation type="submission" date="2023-11" db="EMBL/GenBank/DDBJ databases">
        <authorList>
            <person name="De Vega J J."/>
            <person name="De Vega J J."/>
        </authorList>
    </citation>
    <scope>NUCLEOTIDE SEQUENCE</scope>
</reference>